<protein>
    <submittedName>
        <fullName evidence="1">Uncharacterized protein</fullName>
    </submittedName>
</protein>
<dbReference type="Proteomes" id="UP001362311">
    <property type="component" value="Unassembled WGS sequence"/>
</dbReference>
<proteinExistence type="predicted"/>
<organism evidence="1 2">
    <name type="scientific">Ochrobactrum teleogrylli</name>
    <dbReference type="NCBI Taxonomy" id="2479765"/>
    <lineage>
        <taxon>Bacteria</taxon>
        <taxon>Pseudomonadati</taxon>
        <taxon>Pseudomonadota</taxon>
        <taxon>Alphaproteobacteria</taxon>
        <taxon>Hyphomicrobiales</taxon>
        <taxon>Brucellaceae</taxon>
        <taxon>Brucella/Ochrobactrum group</taxon>
        <taxon>Ochrobactrum</taxon>
    </lineage>
</organism>
<dbReference type="RefSeq" id="WP_339442506.1">
    <property type="nucleotide sequence ID" value="NZ_JBBHKQ010000003.1"/>
</dbReference>
<sequence length="364" mass="41255">MNTSFDWRLAGPLVRHSPALDESLQNRFHGLVKLRLGHATFGSVLLPELIFLERPYWRFFQLSFFGPPILGFNVGPNIHVARFSVDVGSPRATILTRLIVEVRSNGLVRRYDDGAQLYRCIINGPKRLTRFASGTCRPRADNDFDLRLSHITNPKAFASIVGSQELRSSRWNLQGTRELANVAYVYLTSLPAIESDEDLRRIAMSSDGVIRFQTTSNRPREETLELTVYRENTTVRTARLQVNVASSLLAPPHLLIHRPMGDQVYYEVVGPEIYRVGVKPKAALIYTGGHGTIAERMLKRFDYVVVGDASIIEGLAAPYDEEETNQVVHIEKLDAGFDLFEFWLKNQNSDQVTSRQPEPRIFLN</sequence>
<dbReference type="AlphaFoldDB" id="A0ABD5K1V3"/>
<name>A0ABD5K1V3_9HYPH</name>
<evidence type="ECO:0000313" key="2">
    <source>
        <dbReference type="Proteomes" id="UP001362311"/>
    </source>
</evidence>
<gene>
    <name evidence="1" type="ORF">WIX40_23220</name>
</gene>
<reference evidence="1 2" key="1">
    <citation type="submission" date="2024-03" db="EMBL/GenBank/DDBJ databases">
        <title>Reference genomes for the five species model microbial community.</title>
        <authorList>
            <person name="Padfield D."/>
        </authorList>
    </citation>
    <scope>NUCLEOTIDE SEQUENCE [LARGE SCALE GENOMIC DNA]</scope>
    <source>
        <strain evidence="1 2">AB1</strain>
    </source>
</reference>
<dbReference type="EMBL" id="JBBHKQ010000003">
    <property type="protein sequence ID" value="MEJ5902992.1"/>
    <property type="molecule type" value="Genomic_DNA"/>
</dbReference>
<accession>A0ABD5K1V3</accession>
<comment type="caution">
    <text evidence="1">The sequence shown here is derived from an EMBL/GenBank/DDBJ whole genome shotgun (WGS) entry which is preliminary data.</text>
</comment>
<evidence type="ECO:0000313" key="1">
    <source>
        <dbReference type="EMBL" id="MEJ5902992.1"/>
    </source>
</evidence>